<sequence>MALVAGLSVPGARVRNMLGLYTAAALACILGAQAFVPLAHSASQLPAVVGNKPYGPATLRHPTALRTCSGASCRRASSAITLPPVSLGALLVGAAVARRKKASGATTRRVTLKQIDQLSIRDVPRWFRPKISIGMARRDAVMLAIKKKLKDVFFIMAFNKDGMPTDELEKARAMFPPTTICRVLKNSLVKKAMVGTPWYPFSKYLKGANMYVLVMKDTDLKETIKAYMKIEKTFAREEKVAKVYEKTKGQMLFQLKPLVGGCMRDEWNFIPPEDIPKLKDFPTKTELIARIAGSVKQVTQKLAVSVKQVPQKLAIGTKKIVEKMEEDGKATVGDAVA</sequence>
<accession>A0A7S0FUU7</accession>
<organism evidence="4">
    <name type="scientific">Pyrodinium bahamense</name>
    <dbReference type="NCBI Taxonomy" id="73915"/>
    <lineage>
        <taxon>Eukaryota</taxon>
        <taxon>Sar</taxon>
        <taxon>Alveolata</taxon>
        <taxon>Dinophyceae</taxon>
        <taxon>Gonyaulacales</taxon>
        <taxon>Pyrocystaceae</taxon>
        <taxon>Pyrodinium</taxon>
    </lineage>
</organism>
<dbReference type="SUPFAM" id="SSF160369">
    <property type="entry name" value="Ribosomal protein L10-like"/>
    <property type="match status" value="1"/>
</dbReference>
<dbReference type="AlphaFoldDB" id="A0A7S0FUU7"/>
<dbReference type="EMBL" id="HBEG01041871">
    <property type="protein sequence ID" value="CAD8381919.1"/>
    <property type="molecule type" value="Transcribed_RNA"/>
</dbReference>
<dbReference type="GO" id="GO:1990904">
    <property type="term" value="C:ribonucleoprotein complex"/>
    <property type="evidence" value="ECO:0007669"/>
    <property type="project" value="UniProtKB-KW"/>
</dbReference>
<evidence type="ECO:0008006" key="5">
    <source>
        <dbReference type="Google" id="ProtNLM"/>
    </source>
</evidence>
<protein>
    <recommendedName>
        <fullName evidence="5">50S ribosomal protein L10</fullName>
    </recommendedName>
</protein>
<proteinExistence type="inferred from homology"/>
<evidence type="ECO:0000313" key="4">
    <source>
        <dbReference type="EMBL" id="CAD8381919.1"/>
    </source>
</evidence>
<name>A0A7S0FUU7_9DINO</name>
<dbReference type="InterPro" id="IPR047865">
    <property type="entry name" value="Ribosomal_uL10_bac_type"/>
</dbReference>
<dbReference type="InterPro" id="IPR043141">
    <property type="entry name" value="Ribosomal_uL10-like_sf"/>
</dbReference>
<dbReference type="Gene3D" id="3.30.70.1730">
    <property type="match status" value="1"/>
</dbReference>
<evidence type="ECO:0000256" key="3">
    <source>
        <dbReference type="ARBA" id="ARBA00023274"/>
    </source>
</evidence>
<dbReference type="GO" id="GO:0005840">
    <property type="term" value="C:ribosome"/>
    <property type="evidence" value="ECO:0007669"/>
    <property type="project" value="UniProtKB-KW"/>
</dbReference>
<keyword evidence="3" id="KW-0687">Ribonucleoprotein</keyword>
<evidence type="ECO:0000256" key="2">
    <source>
        <dbReference type="ARBA" id="ARBA00022980"/>
    </source>
</evidence>
<reference evidence="4" key="1">
    <citation type="submission" date="2021-01" db="EMBL/GenBank/DDBJ databases">
        <authorList>
            <person name="Corre E."/>
            <person name="Pelletier E."/>
            <person name="Niang G."/>
            <person name="Scheremetjew M."/>
            <person name="Finn R."/>
            <person name="Kale V."/>
            <person name="Holt S."/>
            <person name="Cochrane G."/>
            <person name="Meng A."/>
            <person name="Brown T."/>
            <person name="Cohen L."/>
        </authorList>
    </citation>
    <scope>NUCLEOTIDE SEQUENCE</scope>
    <source>
        <strain evidence="4">Pbaha01</strain>
    </source>
</reference>
<dbReference type="InterPro" id="IPR001790">
    <property type="entry name" value="Ribosomal_uL10"/>
</dbReference>
<comment type="similarity">
    <text evidence="1">Belongs to the universal ribosomal protein uL10 family.</text>
</comment>
<dbReference type="PANTHER" id="PTHR11560">
    <property type="entry name" value="39S RIBOSOMAL PROTEIN L10, MITOCHONDRIAL"/>
    <property type="match status" value="1"/>
</dbReference>
<dbReference type="Pfam" id="PF00466">
    <property type="entry name" value="Ribosomal_L10"/>
    <property type="match status" value="1"/>
</dbReference>
<gene>
    <name evidence="4" type="ORF">PBAH0796_LOCUS25607</name>
</gene>
<evidence type="ECO:0000256" key="1">
    <source>
        <dbReference type="ARBA" id="ARBA00008889"/>
    </source>
</evidence>
<keyword evidence="2" id="KW-0689">Ribosomal protein</keyword>